<reference evidence="4" key="1">
    <citation type="submission" date="2025-08" db="UniProtKB">
        <authorList>
            <consortium name="Ensembl"/>
        </authorList>
    </citation>
    <scope>IDENTIFICATION</scope>
</reference>
<dbReference type="PANTHER" id="PTHR12482">
    <property type="entry name" value="LIPASE ROG1-RELATED-RELATED"/>
    <property type="match status" value="1"/>
</dbReference>
<evidence type="ECO:0000259" key="3">
    <source>
        <dbReference type="Pfam" id="PF05057"/>
    </source>
</evidence>
<evidence type="ECO:0000313" key="5">
    <source>
        <dbReference type="Proteomes" id="UP000694557"/>
    </source>
</evidence>
<dbReference type="Gene3D" id="3.40.50.1820">
    <property type="entry name" value="alpha/beta hydrolase"/>
    <property type="match status" value="1"/>
</dbReference>
<keyword evidence="5" id="KW-1185">Reference proteome</keyword>
<gene>
    <name evidence="4" type="primary">FAM135B</name>
</gene>
<feature type="region of interest" description="Disordered" evidence="2">
    <location>
        <begin position="544"/>
        <end position="578"/>
    </location>
</feature>
<reference evidence="4" key="2">
    <citation type="submission" date="2025-09" db="UniProtKB">
        <authorList>
            <consortium name="Ensembl"/>
        </authorList>
    </citation>
    <scope>IDENTIFICATION</scope>
</reference>
<name>A0A8C7IG82_ONCKI</name>
<dbReference type="Pfam" id="PF05057">
    <property type="entry name" value="DUF676"/>
    <property type="match status" value="1"/>
</dbReference>
<feature type="region of interest" description="Disordered" evidence="2">
    <location>
        <begin position="786"/>
        <end position="824"/>
    </location>
</feature>
<dbReference type="Pfam" id="PF12394">
    <property type="entry name" value="DUF3657"/>
    <property type="match status" value="1"/>
</dbReference>
<feature type="region of interest" description="Disordered" evidence="2">
    <location>
        <begin position="590"/>
        <end position="650"/>
    </location>
</feature>
<feature type="compositionally biased region" description="Basic and acidic residues" evidence="2">
    <location>
        <begin position="631"/>
        <end position="642"/>
    </location>
</feature>
<dbReference type="InterPro" id="IPR007751">
    <property type="entry name" value="DUF676_lipase-like"/>
</dbReference>
<feature type="domain" description="DUF676" evidence="3">
    <location>
        <begin position="946"/>
        <end position="1139"/>
    </location>
</feature>
<feature type="compositionally biased region" description="Acidic residues" evidence="2">
    <location>
        <begin position="615"/>
        <end position="630"/>
    </location>
</feature>
<protein>
    <submittedName>
        <fullName evidence="4">Family with sequence similarity 135 member B</fullName>
    </submittedName>
</protein>
<organism evidence="4 5">
    <name type="scientific">Oncorhynchus kisutch</name>
    <name type="common">Coho salmon</name>
    <name type="synonym">Salmo kisutch</name>
    <dbReference type="NCBI Taxonomy" id="8019"/>
    <lineage>
        <taxon>Eukaryota</taxon>
        <taxon>Metazoa</taxon>
        <taxon>Chordata</taxon>
        <taxon>Craniata</taxon>
        <taxon>Vertebrata</taxon>
        <taxon>Euteleostomi</taxon>
        <taxon>Actinopterygii</taxon>
        <taxon>Neopterygii</taxon>
        <taxon>Teleostei</taxon>
        <taxon>Protacanthopterygii</taxon>
        <taxon>Salmoniformes</taxon>
        <taxon>Salmonidae</taxon>
        <taxon>Salmoninae</taxon>
        <taxon>Oncorhynchus</taxon>
    </lineage>
</organism>
<feature type="compositionally biased region" description="Polar residues" evidence="2">
    <location>
        <begin position="597"/>
        <end position="614"/>
    </location>
</feature>
<dbReference type="InterPro" id="IPR044294">
    <property type="entry name" value="Lipase-like"/>
</dbReference>
<sequence length="1215" mass="134620">MSEVQGTLEFSVELHKFHNVDLFQRGFYQVRAGLKVSPRVPHRLIATTPGNAGKNDVFSHCDTTVFSRIFQILYRNEEVNVDDRMLFKVHLLLDGERVEEALSEVDFQLKLDLHFTDNEEQLGDIVTVPVISSRTLGLHFHPRRGLHHHVPVMFDYFHLSVISVSIHASLVALHQPLISFARTGKGSWLGKGSPENGTDVSAMGVSMENLMFGAGYCKPVITEGSFYVPSENCLQRAHTWHGRLCRLLLVVHRGVRSYYTTLMKEIPQLDQVEIEELPVEETLNQLTIELQLQGGHEKVAEQISRDLTLLCSQLSALWTRFLEAAVPNTHILSHLAQEHHTLRVRRFSEEHNDAVLSLSVEVRNSNYLTRMPPLPVECLDIDGDWNSLPIIFEDRYVESPRTGESRISFNMVAVPPEILGSSPGSLAASRDREAHGEVHNWPSIVRVREGLAGRNVLVLSLTTNSQAPLKDHPLTPPLPTDLRRELANRGVGVGGSKILNRSPSVISDSGIESEPSSMAWPLDVYRTGGGRPLEESLVLQRLARRNPAHRSSLEGLQTESGNSRGSLPSGGGGSAGIQASLTSISSLPYEDDEEQRNQLSKLTKSVSAPQISSPEDTEEDQGGAEEEVDTESERTSGYHDQEEGYTTISTAATNVTTGDVIRHLESLSGVNHSSLEDIQEGELPEVGLFDWGYVEGHDDVKDPAIVRQMEDKNHHRGDSSGVLNLVDPGLCEVEITPCSCETKPCEHDSSVLVADVKDNPVRDDCQSLHQLGLNDLVDQERLDHQQTPSQKELDLNGQTKLAKIPSSSGSGAGLGSSSGSNSGSGLSFMNRKMVEVVNMSVSCAPTCLPFSSVVRDSPSISGISTRQATSPITHQPLGSFGIISSSSSNALGPDDETNERMLHFYRSKEDLVKELVFQATLYSDLPHLASDLPYFPPEEEDEEFEDGIHLVVCVHGLDGNSADLRLVKTFIELGLPGSRLDFLMSERNQTDTFADFDTMTDRLLDEIIQHIQLYNLTIGRISFIGHSLGNVIIRSVLTRPRFRCYLIKLHTFLSLSGPHLGTLYNNSTLVSTGLWLMQKLKKSGSLLQLTCRDHTDPRKTFLYLLSQKPGLQFFKNVVLVASPQDRYVPFHSARIEMCRTALKDRTTGPVYTEMINNLLQPLVGSKDCRLIRQNVFHALPNTANTLIGRAAHIAVLDSELFLEKFFLVAGLNYFK</sequence>
<dbReference type="PANTHER" id="PTHR12482:SF3">
    <property type="entry name" value="PROTEIN FAM135B"/>
    <property type="match status" value="1"/>
</dbReference>
<comment type="similarity">
    <text evidence="1">Belongs to the FAM135 family.</text>
</comment>
<dbReference type="GeneTree" id="ENSGT00940000156079"/>
<evidence type="ECO:0000256" key="2">
    <source>
        <dbReference type="SAM" id="MobiDB-lite"/>
    </source>
</evidence>
<dbReference type="InterPro" id="IPR029058">
    <property type="entry name" value="AB_hydrolase_fold"/>
</dbReference>
<dbReference type="Proteomes" id="UP000694557">
    <property type="component" value="Unassembled WGS sequence"/>
</dbReference>
<dbReference type="AlphaFoldDB" id="A0A8C7IG82"/>
<dbReference type="Ensembl" id="ENSOKIT00005075938.1">
    <property type="protein sequence ID" value="ENSOKIP00005071279.1"/>
    <property type="gene ID" value="ENSOKIG00005030696.1"/>
</dbReference>
<dbReference type="InterPro" id="IPR022122">
    <property type="entry name" value="DUF3657"/>
</dbReference>
<evidence type="ECO:0000313" key="4">
    <source>
        <dbReference type="Ensembl" id="ENSOKIP00005071279.1"/>
    </source>
</evidence>
<evidence type="ECO:0000256" key="1">
    <source>
        <dbReference type="ARBA" id="ARBA00007949"/>
    </source>
</evidence>
<dbReference type="FunFam" id="3.40.50.1820:FF:000004">
    <property type="entry name" value="Protein FAM135A isoform a"/>
    <property type="match status" value="1"/>
</dbReference>
<accession>A0A8C7IG82</accession>
<proteinExistence type="inferred from homology"/>
<dbReference type="SUPFAM" id="SSF53474">
    <property type="entry name" value="alpha/beta-Hydrolases"/>
    <property type="match status" value="1"/>
</dbReference>